<keyword evidence="2" id="KW-0413">Isomerase</keyword>
<dbReference type="PANTHER" id="PTHR12110:SF48">
    <property type="entry name" value="BLL3656 PROTEIN"/>
    <property type="match status" value="1"/>
</dbReference>
<dbReference type="Proteomes" id="UP000566813">
    <property type="component" value="Unassembled WGS sequence"/>
</dbReference>
<name>A0A7X1KMP0_9SPHN</name>
<gene>
    <name evidence="2" type="ORF">H7F51_15075</name>
</gene>
<dbReference type="SUPFAM" id="SSF51658">
    <property type="entry name" value="Xylose isomerase-like"/>
    <property type="match status" value="1"/>
</dbReference>
<keyword evidence="3" id="KW-1185">Reference proteome</keyword>
<comment type="caution">
    <text evidence="2">The sequence shown here is derived from an EMBL/GenBank/DDBJ whole genome shotgun (WGS) entry which is preliminary data.</text>
</comment>
<evidence type="ECO:0000259" key="1">
    <source>
        <dbReference type="Pfam" id="PF01261"/>
    </source>
</evidence>
<sequence>MIVGAGGARPISLAALTVLEVTPAEMVRIAARCGYSHVGLRPVAATPGEPHVPILTDPALRRELLQALRGEGIGVLDVEIVRLRPAMDWDEITRVLDFAAEFAAPRLLVADNDPDPARSREHLARMAAEASDFGVTPHLEFMPWTEAPGLAAARERIAGIANAKLLVDSFHLARSGGTPDEIAPGDPAIGYLQLADIAGPIPAMDEILAEARGNRLFPGEGEINLAALLTRLPGLPVSLEIPADRLRDAGVSAEERARRAIAATRDLLERTG</sequence>
<organism evidence="2 3">
    <name type="scientific">Novosphingobium flavum</name>
    <dbReference type="NCBI Taxonomy" id="1778672"/>
    <lineage>
        <taxon>Bacteria</taxon>
        <taxon>Pseudomonadati</taxon>
        <taxon>Pseudomonadota</taxon>
        <taxon>Alphaproteobacteria</taxon>
        <taxon>Sphingomonadales</taxon>
        <taxon>Sphingomonadaceae</taxon>
        <taxon>Novosphingobium</taxon>
    </lineage>
</organism>
<dbReference type="GO" id="GO:0016853">
    <property type="term" value="F:isomerase activity"/>
    <property type="evidence" value="ECO:0007669"/>
    <property type="project" value="UniProtKB-KW"/>
</dbReference>
<feature type="domain" description="Xylose isomerase-like TIM barrel" evidence="1">
    <location>
        <begin position="27"/>
        <end position="266"/>
    </location>
</feature>
<dbReference type="InterPro" id="IPR050312">
    <property type="entry name" value="IolE/XylAMocC-like"/>
</dbReference>
<protein>
    <submittedName>
        <fullName evidence="2">Sugar phosphate isomerase/epimerase</fullName>
    </submittedName>
</protein>
<evidence type="ECO:0000313" key="3">
    <source>
        <dbReference type="Proteomes" id="UP000566813"/>
    </source>
</evidence>
<dbReference type="RefSeq" id="WP_185665134.1">
    <property type="nucleotide sequence ID" value="NZ_JACLAW010000012.1"/>
</dbReference>
<dbReference type="AlphaFoldDB" id="A0A7X1KMP0"/>
<dbReference type="Pfam" id="PF01261">
    <property type="entry name" value="AP_endonuc_2"/>
    <property type="match status" value="1"/>
</dbReference>
<dbReference type="EMBL" id="JACLAW010000012">
    <property type="protein sequence ID" value="MBC2666839.1"/>
    <property type="molecule type" value="Genomic_DNA"/>
</dbReference>
<proteinExistence type="predicted"/>
<accession>A0A7X1KMP0</accession>
<reference evidence="2 3" key="1">
    <citation type="submission" date="2020-08" db="EMBL/GenBank/DDBJ databases">
        <title>The genome sequence of type strain Novosphingobium flavum NBRC 111647.</title>
        <authorList>
            <person name="Liu Y."/>
        </authorList>
    </citation>
    <scope>NUCLEOTIDE SEQUENCE [LARGE SCALE GENOMIC DNA]</scope>
    <source>
        <strain evidence="2 3">NBRC 111647</strain>
    </source>
</reference>
<dbReference type="InterPro" id="IPR013022">
    <property type="entry name" value="Xyl_isomerase-like_TIM-brl"/>
</dbReference>
<evidence type="ECO:0000313" key="2">
    <source>
        <dbReference type="EMBL" id="MBC2666839.1"/>
    </source>
</evidence>
<dbReference type="InterPro" id="IPR036237">
    <property type="entry name" value="Xyl_isomerase-like_sf"/>
</dbReference>
<dbReference type="Gene3D" id="3.20.20.150">
    <property type="entry name" value="Divalent-metal-dependent TIM barrel enzymes"/>
    <property type="match status" value="1"/>
</dbReference>
<dbReference type="PANTHER" id="PTHR12110">
    <property type="entry name" value="HYDROXYPYRUVATE ISOMERASE"/>
    <property type="match status" value="1"/>
</dbReference>